<dbReference type="PROSITE" id="PS51257">
    <property type="entry name" value="PROKAR_LIPOPROTEIN"/>
    <property type="match status" value="1"/>
</dbReference>
<dbReference type="OrthoDB" id="254168at2"/>
<organism evidence="1 2">
    <name type="scientific">Crenothrix polyspora</name>
    <dbReference type="NCBI Taxonomy" id="360316"/>
    <lineage>
        <taxon>Bacteria</taxon>
        <taxon>Pseudomonadati</taxon>
        <taxon>Pseudomonadota</taxon>
        <taxon>Gammaproteobacteria</taxon>
        <taxon>Methylococcales</taxon>
        <taxon>Crenotrichaceae</taxon>
        <taxon>Crenothrix</taxon>
    </lineage>
</organism>
<keyword evidence="2" id="KW-1185">Reference proteome</keyword>
<gene>
    <name evidence="1" type="ORF">CRENPOLYSF1_200018</name>
</gene>
<dbReference type="InterPro" id="IPR010686">
    <property type="entry name" value="OBAP-like"/>
</dbReference>
<proteinExistence type="predicted"/>
<dbReference type="EMBL" id="FUKI01000094">
    <property type="protein sequence ID" value="SJM91649.1"/>
    <property type="molecule type" value="Genomic_DNA"/>
</dbReference>
<dbReference type="PANTHER" id="PTHR31360:SF0">
    <property type="entry name" value="OIL BODY-ASSOCIATED PROTEIN 1B"/>
    <property type="match status" value="1"/>
</dbReference>
<accession>A0A1R4H634</accession>
<evidence type="ECO:0008006" key="3">
    <source>
        <dbReference type="Google" id="ProtNLM"/>
    </source>
</evidence>
<protein>
    <recommendedName>
        <fullName evidence="3">DUF1264 domain-containing protein</fullName>
    </recommendedName>
</protein>
<sequence length="202" mass="22804">MNTRLLLSSAALVLTAGCATNTPNAITELEHNHAMMPVSAEPKYNPVMNPRQIEHPNVMGFNDLHIQAIRHLKPDVMSIEDPKLHAIVHHHCKAYDDGTLVCLMFPGGMKDQDKPIGFEYIIPTAQYNTLPAQEKHYWHYHKTEVGRACATFPDLTKEEANAILPTVHETYGKVVYFQKPEDKIPLGEPYVLIVQDMPDVKK</sequence>
<dbReference type="AlphaFoldDB" id="A0A1R4H634"/>
<reference evidence="2" key="1">
    <citation type="submission" date="2017-02" db="EMBL/GenBank/DDBJ databases">
        <authorList>
            <person name="Daims H."/>
        </authorList>
    </citation>
    <scope>NUCLEOTIDE SEQUENCE [LARGE SCALE GENOMIC DNA]</scope>
</reference>
<evidence type="ECO:0000313" key="1">
    <source>
        <dbReference type="EMBL" id="SJM91649.1"/>
    </source>
</evidence>
<name>A0A1R4H634_9GAMM</name>
<dbReference type="PANTHER" id="PTHR31360">
    <property type="match status" value="1"/>
</dbReference>
<dbReference type="Proteomes" id="UP000195667">
    <property type="component" value="Unassembled WGS sequence"/>
</dbReference>
<evidence type="ECO:0000313" key="2">
    <source>
        <dbReference type="Proteomes" id="UP000195667"/>
    </source>
</evidence>
<dbReference type="RefSeq" id="WP_087143042.1">
    <property type="nucleotide sequence ID" value="NZ_FUKI01000094.1"/>
</dbReference>
<dbReference type="Pfam" id="PF06884">
    <property type="entry name" value="DUF1264"/>
    <property type="match status" value="1"/>
</dbReference>